<proteinExistence type="inferred from homology"/>
<dbReference type="GO" id="GO:0005615">
    <property type="term" value="C:extracellular space"/>
    <property type="evidence" value="ECO:0007669"/>
    <property type="project" value="InterPro"/>
</dbReference>
<accession>R7ZY80</accession>
<protein>
    <submittedName>
        <fullName evidence="3">Proteinase inhibitor I4, serpin</fullName>
    </submittedName>
</protein>
<dbReference type="Proteomes" id="UP000013909">
    <property type="component" value="Unassembled WGS sequence"/>
</dbReference>
<comment type="similarity">
    <text evidence="1">Belongs to the serpin family.</text>
</comment>
<gene>
    <name evidence="3" type="ORF">ADIS_0577</name>
</gene>
<sequence>MPNIRTLQAYERQMVDASSLFALDLFRELQEDDLSNQFFSPYSIHQALSMAMNGNRDEILREYLDVLRFGDMSLANANRAAKELTEFLLQVDPKVRMSIANAIWFREGLRLNTSFRDQLATYYAAEIASLNMGSPQAKDIINQWIENKTNGIIKGMLDYVPADAVMYLVNAIYFKGDWKYQFPARNTTKASFQLNQTSQVEVDMMSLDTGAEILFFQDGDVTYLEIPYSTGQYSMGVLVSEDFSLGNLASNLTLEQLESFRSSAFPRAIQLSFPKFKMRQKQEELVNALSGMGLTTPFTSHPDNFSELFEGLSGNLQLSRVIHDAFIEVDEKGTEAAAATIAEVVLTSLPTGPVTYRVDKPFMFFIQEAHSGAILFMGKIADPSKDS</sequence>
<dbReference type="AlphaFoldDB" id="R7ZY80"/>
<dbReference type="SMART" id="SM00093">
    <property type="entry name" value="SERPIN"/>
    <property type="match status" value="1"/>
</dbReference>
<evidence type="ECO:0000313" key="3">
    <source>
        <dbReference type="EMBL" id="EON78984.1"/>
    </source>
</evidence>
<evidence type="ECO:0000313" key="4">
    <source>
        <dbReference type="Proteomes" id="UP000013909"/>
    </source>
</evidence>
<dbReference type="PROSITE" id="PS00284">
    <property type="entry name" value="SERPIN"/>
    <property type="match status" value="1"/>
</dbReference>
<dbReference type="Gene3D" id="2.30.39.10">
    <property type="entry name" value="Alpha-1-antitrypsin, domain 1"/>
    <property type="match status" value="1"/>
</dbReference>
<dbReference type="Gene3D" id="3.30.497.10">
    <property type="entry name" value="Antithrombin, subunit I, domain 2"/>
    <property type="match status" value="1"/>
</dbReference>
<dbReference type="PANTHER" id="PTHR11461">
    <property type="entry name" value="SERINE PROTEASE INHIBITOR, SERPIN"/>
    <property type="match status" value="1"/>
</dbReference>
<dbReference type="InterPro" id="IPR000215">
    <property type="entry name" value="Serpin_fam"/>
</dbReference>
<dbReference type="STRING" id="1232681.ADIS_0577"/>
<dbReference type="EMBL" id="AQHR01000021">
    <property type="protein sequence ID" value="EON78984.1"/>
    <property type="molecule type" value="Genomic_DNA"/>
</dbReference>
<evidence type="ECO:0000259" key="2">
    <source>
        <dbReference type="SMART" id="SM00093"/>
    </source>
</evidence>
<dbReference type="PANTHER" id="PTHR11461:SF211">
    <property type="entry name" value="GH10112P-RELATED"/>
    <property type="match status" value="1"/>
</dbReference>
<keyword evidence="4" id="KW-1185">Reference proteome</keyword>
<name>R7ZY80_9BACT</name>
<reference evidence="3 4" key="1">
    <citation type="submission" date="2013-02" db="EMBL/GenBank/DDBJ databases">
        <title>A novel strain isolated from Lonar lake, Maharashtra, India.</title>
        <authorList>
            <person name="Singh A."/>
        </authorList>
    </citation>
    <scope>NUCLEOTIDE SEQUENCE [LARGE SCALE GENOMIC DNA]</scope>
    <source>
        <strain evidence="3 4">AK24</strain>
    </source>
</reference>
<feature type="domain" description="Serpin" evidence="2">
    <location>
        <begin position="23"/>
        <end position="383"/>
    </location>
</feature>
<comment type="caution">
    <text evidence="3">The sequence shown here is derived from an EMBL/GenBank/DDBJ whole genome shotgun (WGS) entry which is preliminary data.</text>
</comment>
<dbReference type="GO" id="GO:0004867">
    <property type="term" value="F:serine-type endopeptidase inhibitor activity"/>
    <property type="evidence" value="ECO:0007669"/>
    <property type="project" value="InterPro"/>
</dbReference>
<dbReference type="InterPro" id="IPR023795">
    <property type="entry name" value="Serpin_CS"/>
</dbReference>
<dbReference type="InterPro" id="IPR023796">
    <property type="entry name" value="Serpin_dom"/>
</dbReference>
<dbReference type="CDD" id="cd19588">
    <property type="entry name" value="serpin_miropin-like"/>
    <property type="match status" value="1"/>
</dbReference>
<dbReference type="Pfam" id="PF00079">
    <property type="entry name" value="Serpin"/>
    <property type="match status" value="1"/>
</dbReference>
<dbReference type="SUPFAM" id="SSF56574">
    <property type="entry name" value="Serpins"/>
    <property type="match status" value="1"/>
</dbReference>
<organism evidence="3 4">
    <name type="scientific">Lunatimonas lonarensis</name>
    <dbReference type="NCBI Taxonomy" id="1232681"/>
    <lineage>
        <taxon>Bacteria</taxon>
        <taxon>Pseudomonadati</taxon>
        <taxon>Bacteroidota</taxon>
        <taxon>Cytophagia</taxon>
        <taxon>Cytophagales</taxon>
        <taxon>Cyclobacteriaceae</taxon>
    </lineage>
</organism>
<dbReference type="InterPro" id="IPR042178">
    <property type="entry name" value="Serpin_sf_1"/>
</dbReference>
<dbReference type="InterPro" id="IPR036186">
    <property type="entry name" value="Serpin_sf"/>
</dbReference>
<dbReference type="InterPro" id="IPR042185">
    <property type="entry name" value="Serpin_sf_2"/>
</dbReference>
<evidence type="ECO:0000256" key="1">
    <source>
        <dbReference type="RuleBase" id="RU000411"/>
    </source>
</evidence>